<sequence>MKVDERDLRHLRSIVTKNPFLSFDAVKHELEKFGVNVCRATVIEYLQDMGFSSYYTKKKPALTLQHKQKRLKLAQKHVNWITDQWASVIWLDESRYDTEGHRGGLRVIRQQSQAYKVHACLGPVPPWAFF</sequence>
<accession>A0A1C7N857</accession>
<dbReference type="Proteomes" id="UP000093000">
    <property type="component" value="Unassembled WGS sequence"/>
</dbReference>
<dbReference type="InterPro" id="IPR036397">
    <property type="entry name" value="RNaseH_sf"/>
</dbReference>
<dbReference type="Pfam" id="PF01498">
    <property type="entry name" value="HTH_Tnp_Tc3_2"/>
    <property type="match status" value="1"/>
</dbReference>
<dbReference type="GO" id="GO:0015074">
    <property type="term" value="P:DNA integration"/>
    <property type="evidence" value="ECO:0007669"/>
    <property type="project" value="InterPro"/>
</dbReference>
<proteinExistence type="predicted"/>
<dbReference type="EMBL" id="LUGH01000417">
    <property type="protein sequence ID" value="OBZ85251.1"/>
    <property type="molecule type" value="Genomic_DNA"/>
</dbReference>
<evidence type="ECO:0000313" key="2">
    <source>
        <dbReference type="EMBL" id="OBZ85251.1"/>
    </source>
</evidence>
<gene>
    <name evidence="2" type="ORF">A0J61_06699</name>
</gene>
<dbReference type="OrthoDB" id="2446457at2759"/>
<comment type="caution">
    <text evidence="2">The sequence shown here is derived from an EMBL/GenBank/DDBJ whole genome shotgun (WGS) entry which is preliminary data.</text>
</comment>
<dbReference type="InParanoid" id="A0A1C7N857"/>
<dbReference type="Gene3D" id="3.30.420.10">
    <property type="entry name" value="Ribonuclease H-like superfamily/Ribonuclease H"/>
    <property type="match status" value="1"/>
</dbReference>
<evidence type="ECO:0000313" key="3">
    <source>
        <dbReference type="Proteomes" id="UP000093000"/>
    </source>
</evidence>
<reference evidence="2 3" key="1">
    <citation type="submission" date="2016-03" db="EMBL/GenBank/DDBJ databases">
        <title>Choanephora cucurbitarum.</title>
        <authorList>
            <person name="Min B."/>
            <person name="Park H."/>
            <person name="Park J.-H."/>
            <person name="Shin H.-D."/>
            <person name="Choi I.-G."/>
        </authorList>
    </citation>
    <scope>NUCLEOTIDE SEQUENCE [LARGE SCALE GENOMIC DNA]</scope>
    <source>
        <strain evidence="2 3">KUS-F28377</strain>
    </source>
</reference>
<dbReference type="GO" id="GO:0006313">
    <property type="term" value="P:DNA transposition"/>
    <property type="evidence" value="ECO:0007669"/>
    <property type="project" value="InterPro"/>
</dbReference>
<dbReference type="InterPro" id="IPR002492">
    <property type="entry name" value="Transposase_Tc1-like"/>
</dbReference>
<organism evidence="2 3">
    <name type="scientific">Choanephora cucurbitarum</name>
    <dbReference type="NCBI Taxonomy" id="101091"/>
    <lineage>
        <taxon>Eukaryota</taxon>
        <taxon>Fungi</taxon>
        <taxon>Fungi incertae sedis</taxon>
        <taxon>Mucoromycota</taxon>
        <taxon>Mucoromycotina</taxon>
        <taxon>Mucoromycetes</taxon>
        <taxon>Mucorales</taxon>
        <taxon>Mucorineae</taxon>
        <taxon>Choanephoraceae</taxon>
        <taxon>Choanephoroideae</taxon>
        <taxon>Choanephora</taxon>
    </lineage>
</organism>
<evidence type="ECO:0000259" key="1">
    <source>
        <dbReference type="Pfam" id="PF01498"/>
    </source>
</evidence>
<dbReference type="AlphaFoldDB" id="A0A1C7N857"/>
<keyword evidence="3" id="KW-1185">Reference proteome</keyword>
<feature type="domain" description="Transposase Tc1-like" evidence="1">
    <location>
        <begin position="9"/>
        <end position="79"/>
    </location>
</feature>
<protein>
    <recommendedName>
        <fullName evidence="1">Transposase Tc1-like domain-containing protein</fullName>
    </recommendedName>
</protein>
<dbReference type="STRING" id="101091.A0A1C7N857"/>
<name>A0A1C7N857_9FUNG</name>
<dbReference type="GO" id="GO:0003677">
    <property type="term" value="F:DNA binding"/>
    <property type="evidence" value="ECO:0007669"/>
    <property type="project" value="InterPro"/>
</dbReference>